<comment type="caution">
    <text evidence="3">The sequence shown here is derived from an EMBL/GenBank/DDBJ whole genome shotgun (WGS) entry which is preliminary data.</text>
</comment>
<feature type="non-terminal residue" evidence="3">
    <location>
        <position position="114"/>
    </location>
</feature>
<protein>
    <recommendedName>
        <fullName evidence="5">RlpA-like protein double-psi beta-barrel domain-containing protein</fullName>
    </recommendedName>
</protein>
<sequence length="114" mass="11908">ACDRANGAVDPRARHTSQPVKYTGEGTGACGFYHGDSDYGVCVSPGFVNSGNRNHCGDSVQLSHGGNTVVAKVVDVCGVGSFSCDDLYLTKAAFKALGGDTDKGRIDDSITWKF</sequence>
<evidence type="ECO:0000313" key="3">
    <source>
        <dbReference type="EMBL" id="CAD6927357.1"/>
    </source>
</evidence>
<dbReference type="Proteomes" id="UP000836404">
    <property type="component" value="Unassembled WGS sequence"/>
</dbReference>
<evidence type="ECO:0000256" key="1">
    <source>
        <dbReference type="ARBA" id="ARBA00022729"/>
    </source>
</evidence>
<feature type="non-terminal residue" evidence="3">
    <location>
        <position position="1"/>
    </location>
</feature>
<feature type="region of interest" description="Disordered" evidence="2">
    <location>
        <begin position="1"/>
        <end position="20"/>
    </location>
</feature>
<dbReference type="SUPFAM" id="SSF50685">
    <property type="entry name" value="Barwin-like endoglucanases"/>
    <property type="match status" value="1"/>
</dbReference>
<proteinExistence type="predicted"/>
<reference evidence="3 4" key="1">
    <citation type="submission" date="2020-10" db="EMBL/GenBank/DDBJ databases">
        <authorList>
            <person name="Sedaghatjoo S."/>
        </authorList>
    </citation>
    <scope>NUCLEOTIDE SEQUENCE [LARGE SCALE GENOMIC DNA]</scope>
    <source>
        <strain evidence="3 4">LLFL</strain>
    </source>
</reference>
<dbReference type="InterPro" id="IPR051477">
    <property type="entry name" value="Expansin_CellWall"/>
</dbReference>
<dbReference type="PANTHER" id="PTHR31836:SF28">
    <property type="entry name" value="SRCR DOMAIN-CONTAINING PROTEIN-RELATED"/>
    <property type="match status" value="1"/>
</dbReference>
<dbReference type="InterPro" id="IPR036908">
    <property type="entry name" value="RlpA-like_sf"/>
</dbReference>
<keyword evidence="4" id="KW-1185">Reference proteome</keyword>
<dbReference type="CDD" id="cd22191">
    <property type="entry name" value="DPBB_RlpA_EXP_N-like"/>
    <property type="match status" value="1"/>
</dbReference>
<evidence type="ECO:0008006" key="5">
    <source>
        <dbReference type="Google" id="ProtNLM"/>
    </source>
</evidence>
<name>A0A9N8QEW1_9BASI</name>
<accession>A0A9N8QEW1</accession>
<keyword evidence="1" id="KW-0732">Signal</keyword>
<dbReference type="PANTHER" id="PTHR31836">
    <property type="match status" value="1"/>
</dbReference>
<dbReference type="Gene3D" id="2.40.40.10">
    <property type="entry name" value="RlpA-like domain"/>
    <property type="match status" value="1"/>
</dbReference>
<dbReference type="AlphaFoldDB" id="A0A9N8QEW1"/>
<gene>
    <name evidence="3" type="ORF">JKILLFL_G3884</name>
</gene>
<organism evidence="3 4">
    <name type="scientific">Tilletia laevis</name>
    <dbReference type="NCBI Taxonomy" id="157183"/>
    <lineage>
        <taxon>Eukaryota</taxon>
        <taxon>Fungi</taxon>
        <taxon>Dikarya</taxon>
        <taxon>Basidiomycota</taxon>
        <taxon>Ustilaginomycotina</taxon>
        <taxon>Exobasidiomycetes</taxon>
        <taxon>Tilletiales</taxon>
        <taxon>Tilletiaceae</taxon>
        <taxon>Tilletia</taxon>
    </lineage>
</organism>
<evidence type="ECO:0000256" key="2">
    <source>
        <dbReference type="SAM" id="MobiDB-lite"/>
    </source>
</evidence>
<evidence type="ECO:0000313" key="4">
    <source>
        <dbReference type="Proteomes" id="UP000836404"/>
    </source>
</evidence>
<dbReference type="EMBL" id="CAJHJF010002531">
    <property type="protein sequence ID" value="CAD6927357.1"/>
    <property type="molecule type" value="Genomic_DNA"/>
</dbReference>